<dbReference type="HOGENOM" id="CLU_2079526_0_0_2"/>
<evidence type="ECO:0000313" key="3">
    <source>
        <dbReference type="Proteomes" id="UP000001350"/>
    </source>
</evidence>
<dbReference type="EMBL" id="CP001400">
    <property type="protein sequence ID" value="ACP37420.1"/>
    <property type="molecule type" value="Genomic_DNA"/>
</dbReference>
<feature type="transmembrane region" description="Helical" evidence="1">
    <location>
        <begin position="46"/>
        <end position="65"/>
    </location>
</feature>
<proteinExistence type="predicted"/>
<reference evidence="2 3" key="1">
    <citation type="journal article" date="2009" name="Proc. Natl. Acad. Sci. U.S.A.">
        <title>Biogeography of the Sulfolobus islandicus pan-genome.</title>
        <authorList>
            <person name="Reno M.L."/>
            <person name="Held N.L."/>
            <person name="Fields C.J."/>
            <person name="Burke P.V."/>
            <person name="Whitaker R.J."/>
        </authorList>
    </citation>
    <scope>NUCLEOTIDE SEQUENCE [LARGE SCALE GENOMIC DNA]</scope>
    <source>
        <strain evidence="3">M.14.25 / Kamchatka #1</strain>
    </source>
</reference>
<evidence type="ECO:0000256" key="1">
    <source>
        <dbReference type="SAM" id="Phobius"/>
    </source>
</evidence>
<dbReference type="KEGG" id="sia:M1425_0587"/>
<evidence type="ECO:0000313" key="2">
    <source>
        <dbReference type="EMBL" id="ACP37420.1"/>
    </source>
</evidence>
<feature type="transmembrane region" description="Helical" evidence="1">
    <location>
        <begin position="86"/>
        <end position="114"/>
    </location>
</feature>
<keyword evidence="1" id="KW-0812">Transmembrane</keyword>
<keyword evidence="1" id="KW-0472">Membrane</keyword>
<sequence>MELIDRIKLLMRNKELRLIYTVYPIPVTEIELSVITPLIFQSDLANRNIFIASIIISLLSYVPLIRQSISFIVHHIKRIREARISFMLSFFIISAFESFLFMNRITLLSAILILTCI</sequence>
<gene>
    <name evidence="2" type="ordered locus">M1425_0587</name>
</gene>
<dbReference type="Proteomes" id="UP000001350">
    <property type="component" value="Chromosome"/>
</dbReference>
<organism evidence="2 3">
    <name type="scientific">Saccharolobus islandicus (strain M.14.25 / Kamchatka #1)</name>
    <name type="common">Sulfolobus islandicus</name>
    <dbReference type="NCBI Taxonomy" id="427317"/>
    <lineage>
        <taxon>Archaea</taxon>
        <taxon>Thermoproteota</taxon>
        <taxon>Thermoprotei</taxon>
        <taxon>Sulfolobales</taxon>
        <taxon>Sulfolobaceae</taxon>
        <taxon>Saccharolobus</taxon>
    </lineage>
</organism>
<name>C3MV57_SACI4</name>
<dbReference type="AlphaFoldDB" id="C3MV57"/>
<protein>
    <submittedName>
        <fullName evidence="2">Uncharacterized protein</fullName>
    </submittedName>
</protein>
<feature type="transmembrane region" description="Helical" evidence="1">
    <location>
        <begin position="20"/>
        <end position="40"/>
    </location>
</feature>
<keyword evidence="1" id="KW-1133">Transmembrane helix</keyword>
<accession>C3MV57</accession>